<dbReference type="AlphaFoldDB" id="A0A8H3QJX8"/>
<organism evidence="1 2">
    <name type="scientific">Rhizophagus clarus</name>
    <dbReference type="NCBI Taxonomy" id="94130"/>
    <lineage>
        <taxon>Eukaryota</taxon>
        <taxon>Fungi</taxon>
        <taxon>Fungi incertae sedis</taxon>
        <taxon>Mucoromycota</taxon>
        <taxon>Glomeromycotina</taxon>
        <taxon>Glomeromycetes</taxon>
        <taxon>Glomerales</taxon>
        <taxon>Glomeraceae</taxon>
        <taxon>Rhizophagus</taxon>
    </lineage>
</organism>
<dbReference type="Proteomes" id="UP000615446">
    <property type="component" value="Unassembled WGS sequence"/>
</dbReference>
<dbReference type="EMBL" id="BLAL01000059">
    <property type="protein sequence ID" value="GES82101.1"/>
    <property type="molecule type" value="Genomic_DNA"/>
</dbReference>
<name>A0A8H3QJX8_9GLOM</name>
<evidence type="ECO:0000313" key="1">
    <source>
        <dbReference type="EMBL" id="GES82101.1"/>
    </source>
</evidence>
<comment type="caution">
    <text evidence="1">The sequence shown here is derived from an EMBL/GenBank/DDBJ whole genome shotgun (WGS) entry which is preliminary data.</text>
</comment>
<accession>A0A8H3QJX8</accession>
<gene>
    <name evidence="1" type="ORF">RCL2_000932900</name>
</gene>
<evidence type="ECO:0000313" key="2">
    <source>
        <dbReference type="Proteomes" id="UP000615446"/>
    </source>
</evidence>
<proteinExistence type="predicted"/>
<reference evidence="1" key="1">
    <citation type="submission" date="2019-10" db="EMBL/GenBank/DDBJ databases">
        <title>Conservation and host-specific expression of non-tandemly repeated heterogenous ribosome RNA gene in arbuscular mycorrhizal fungi.</title>
        <authorList>
            <person name="Maeda T."/>
            <person name="Kobayashi Y."/>
            <person name="Nakagawa T."/>
            <person name="Ezawa T."/>
            <person name="Yamaguchi K."/>
            <person name="Bino T."/>
            <person name="Nishimoto Y."/>
            <person name="Shigenobu S."/>
            <person name="Kawaguchi M."/>
        </authorList>
    </citation>
    <scope>NUCLEOTIDE SEQUENCE</scope>
    <source>
        <strain evidence="1">HR1</strain>
    </source>
</reference>
<protein>
    <submittedName>
        <fullName evidence="1">Uncharacterized protein</fullName>
    </submittedName>
</protein>
<sequence length="76" mass="8845">MVVEIHTRKRILNLSGQIIVFLSDTSDHTLHYAITVHKLFFYNSGIKIILKVPEDGFFRKLKIMNIELIHLLNNPS</sequence>